<reference evidence="1 2" key="1">
    <citation type="submission" date="2020-03" db="EMBL/GenBank/DDBJ databases">
        <title>Whole genome shotgun sequence of Phytohabitans rumicis NBRC 108638.</title>
        <authorList>
            <person name="Komaki H."/>
            <person name="Tamura T."/>
        </authorList>
    </citation>
    <scope>NUCLEOTIDE SEQUENCE [LARGE SCALE GENOMIC DNA]</scope>
    <source>
        <strain evidence="1 2">NBRC 108638</strain>
    </source>
</reference>
<gene>
    <name evidence="1" type="ORF">Prum_067440</name>
</gene>
<accession>A0A6V8L768</accession>
<protein>
    <submittedName>
        <fullName evidence="1">Uncharacterized protein</fullName>
    </submittedName>
</protein>
<proteinExistence type="predicted"/>
<comment type="caution">
    <text evidence="1">The sequence shown here is derived from an EMBL/GenBank/DDBJ whole genome shotgun (WGS) entry which is preliminary data.</text>
</comment>
<reference evidence="1 2" key="2">
    <citation type="submission" date="2020-03" db="EMBL/GenBank/DDBJ databases">
        <authorList>
            <person name="Ichikawa N."/>
            <person name="Kimura A."/>
            <person name="Kitahashi Y."/>
            <person name="Uohara A."/>
        </authorList>
    </citation>
    <scope>NUCLEOTIDE SEQUENCE [LARGE SCALE GENOMIC DNA]</scope>
    <source>
        <strain evidence="1 2">NBRC 108638</strain>
    </source>
</reference>
<evidence type="ECO:0000313" key="2">
    <source>
        <dbReference type="Proteomes" id="UP000482960"/>
    </source>
</evidence>
<evidence type="ECO:0000313" key="1">
    <source>
        <dbReference type="EMBL" id="GFJ93102.1"/>
    </source>
</evidence>
<keyword evidence="2" id="KW-1185">Reference proteome</keyword>
<dbReference type="AlphaFoldDB" id="A0A6V8L768"/>
<sequence length="270" mass="29662">MLAAQFDAAVNEALRIGGHDFGPFESARLGGTVRGKAVSLDEDHAGARVVIDAGWWDGESVSDTRRVSMLAHELFHSRLNRLRVEAGSTEHHAGDAYTPAAGARWSVRNAVDELRCDLAADSVLKRMFTIQTDQGPRPFPFGMLGASDATSYLNTVPDAFDDVYAQWASLPNAEPVLNPEDQSLVARHTGRLLTLLAHAEAEARSFEMPGPFVLPEIGEHSLAQLLQPPWQIIRTTYDRHVGWRNIDANDTAIADAGQEAILDLWHRFGF</sequence>
<organism evidence="1 2">
    <name type="scientific">Phytohabitans rumicis</name>
    <dbReference type="NCBI Taxonomy" id="1076125"/>
    <lineage>
        <taxon>Bacteria</taxon>
        <taxon>Bacillati</taxon>
        <taxon>Actinomycetota</taxon>
        <taxon>Actinomycetes</taxon>
        <taxon>Micromonosporales</taxon>
        <taxon>Micromonosporaceae</taxon>
    </lineage>
</organism>
<dbReference type="EMBL" id="BLPG01000001">
    <property type="protein sequence ID" value="GFJ93102.1"/>
    <property type="molecule type" value="Genomic_DNA"/>
</dbReference>
<dbReference type="Proteomes" id="UP000482960">
    <property type="component" value="Unassembled WGS sequence"/>
</dbReference>
<name>A0A6V8L768_9ACTN</name>